<protein>
    <submittedName>
        <fullName evidence="2">Uncharacterized protein</fullName>
    </submittedName>
</protein>
<evidence type="ECO:0000256" key="1">
    <source>
        <dbReference type="SAM" id="MobiDB-lite"/>
    </source>
</evidence>
<dbReference type="AlphaFoldDB" id="A0A834NUF4"/>
<evidence type="ECO:0000313" key="3">
    <source>
        <dbReference type="Proteomes" id="UP000617340"/>
    </source>
</evidence>
<dbReference type="EMBL" id="JACSDZ010000001">
    <property type="protein sequence ID" value="KAF7418138.1"/>
    <property type="molecule type" value="Genomic_DNA"/>
</dbReference>
<comment type="caution">
    <text evidence="2">The sequence shown here is derived from an EMBL/GenBank/DDBJ whole genome shotgun (WGS) entry which is preliminary data.</text>
</comment>
<dbReference type="Proteomes" id="UP000617340">
    <property type="component" value="Unassembled WGS sequence"/>
</dbReference>
<evidence type="ECO:0000313" key="2">
    <source>
        <dbReference type="EMBL" id="KAF7418138.1"/>
    </source>
</evidence>
<sequence>MASVLVRILGMLRGSWYQDQESPRGRDGMVSNQVEKRGKSSGGGEVGGYVQEQNTSSNDFSKLGWNNAIYGISLILRRETPNSTGRL</sequence>
<feature type="region of interest" description="Disordered" evidence="1">
    <location>
        <begin position="18"/>
        <end position="55"/>
    </location>
</feature>
<keyword evidence="3" id="KW-1185">Reference proteome</keyword>
<reference evidence="2" key="1">
    <citation type="journal article" date="2020" name="G3 (Bethesda)">
        <title>High-Quality Assemblies for Three Invasive Social Wasps from the &lt;i&gt;Vespula&lt;/i&gt; Genus.</title>
        <authorList>
            <person name="Harrop T.W.R."/>
            <person name="Guhlin J."/>
            <person name="McLaughlin G.M."/>
            <person name="Permina E."/>
            <person name="Stockwell P."/>
            <person name="Gilligan J."/>
            <person name="Le Lec M.F."/>
            <person name="Gruber M.A.M."/>
            <person name="Quinn O."/>
            <person name="Lovegrove M."/>
            <person name="Duncan E.J."/>
            <person name="Remnant E.J."/>
            <person name="Van Eeckhoven J."/>
            <person name="Graham B."/>
            <person name="Knapp R.A."/>
            <person name="Langford K.W."/>
            <person name="Kronenberg Z."/>
            <person name="Press M.O."/>
            <person name="Eacker S.M."/>
            <person name="Wilson-Rankin E.E."/>
            <person name="Purcell J."/>
            <person name="Lester P.J."/>
            <person name="Dearden P.K."/>
        </authorList>
    </citation>
    <scope>NUCLEOTIDE SEQUENCE</scope>
    <source>
        <strain evidence="2">Linc-1</strain>
    </source>
</reference>
<organism evidence="2 3">
    <name type="scientific">Vespula germanica</name>
    <name type="common">German yellow jacket</name>
    <name type="synonym">Paravespula germanica</name>
    <dbReference type="NCBI Taxonomy" id="30212"/>
    <lineage>
        <taxon>Eukaryota</taxon>
        <taxon>Metazoa</taxon>
        <taxon>Ecdysozoa</taxon>
        <taxon>Arthropoda</taxon>
        <taxon>Hexapoda</taxon>
        <taxon>Insecta</taxon>
        <taxon>Pterygota</taxon>
        <taxon>Neoptera</taxon>
        <taxon>Endopterygota</taxon>
        <taxon>Hymenoptera</taxon>
        <taxon>Apocrita</taxon>
        <taxon>Aculeata</taxon>
        <taxon>Vespoidea</taxon>
        <taxon>Vespidae</taxon>
        <taxon>Vespinae</taxon>
        <taxon>Vespula</taxon>
    </lineage>
</organism>
<gene>
    <name evidence="2" type="ORF">HZH68_000791</name>
</gene>
<name>A0A834NUF4_VESGE</name>
<proteinExistence type="predicted"/>
<accession>A0A834NUF4</accession>